<dbReference type="GO" id="GO:0003724">
    <property type="term" value="F:RNA helicase activity"/>
    <property type="evidence" value="ECO:0007669"/>
    <property type="project" value="UniProtKB-EC"/>
</dbReference>
<sequence length="1430" mass="159521">MASGETVDYAAKWSDVTAEELQSLSSPGRFPELDPKLFPAGLPPTGVTVMDVLEASYMNLDNVPIFKKELDLTPKVPMYPPSCQGIAPERFFLPEVLEESDDEGDDVDVPDVCGPEDAEQDDDTKTARSSEQTSKEIGKASRKEQSKLKGRKPELVDEKFWKEANEKMRKLVRPKKILEERLPSLLAFDQTNTGLLEICDEVSLVERVEINQQTGKEAFRLQEVWREIPGRAPVPFPSHLSDKFSLDLNTDKDNFEMDFDDELIRAGLEKVEALCDENVVLPPVLEKAFAARMEKSAEDEISDVSDTEDPGSAAVVRDFTMDFTEKERNLFGEMRISDRTISYEKPLEEVLSEKWLIKADVQSEKCSGVATVAAEGSVPLSSVLFAPAPAVGTGQKESVTAALPEEPAEQEEPPKPPMVLKIPSISAADEASYKAGRDSTKFAFVVNLDRPNTGLSRQPYPPYTFPFKLDPFQEEALKCVDNGRSVMVAAHTSAGKTVVAEYAVSICLRNRTRAIYTSPIKALSNQKFRDLYNTFQDVGLVTGDCQINDTASCLIMTTEILRSMLYNGHHIVPDIQWVIFDECHYINDAERGVVWEETLIMLPPAVSVILLSATVPNVVQFADWVGSIRKTPVFVIQTTKRPVPLEYYLYTGCGGKSRKDCFKFLSADGRFLKDGYDRAKAKIDERTDGRGGNSGYSDKQEKTLWQGLVSYLQEQDQLPVVAFTLSRNRCDSNASLLSSLDLTTAKQKGEIRAFLNKSLSILKRKDRFLPQVVRISDLVARGIAVHHSGILPILKEVIEILFARGFVKLLFATETFAMGVNMPARTVVFDDFRKYDGKGWRELLPSEYIQMAGRAGRRGLDAVGKAILVCKRKLIDVQALVHMTTGKPAALESQFRVTYAMVLCVLRSESMKIEDMMQRSFLEAQKERQRPKMQKEVEGLKEELDKLPSLTCSLCCTDMEKFHGLAQSILEMRERLGPLLVCAGQSSHLLQPGRLIFFSSAAHGLFHYPAVVLRVMDKNLNVLTVTESSFKASRSLEQDRCQLMASLRALAASTSASALASPPYSFPAASWDGNCVPVSLSIHVKDVLGIGRTTLKVPTVQSKNLLHVVQARNSEGLEAIAVALQSWTDFSRLDPVRDLGLKSIENVFEIQAVDQFEREIRDCVCIECPNFEEHLQLLDQRHRLRCRIEKLEKALSRDSLLMLPDYAMKHAVLLKLGHLKSVRRRGAGDEATHSILSPKGHATCELGTHDLLISQLIFTRFWDDFSPPELAGLLSAFVFQGKGEAPSKEDMPEKLLLGINGVEQQALELGKVEVECGYEGSAVDRIDQLNFGLTRVAHDWAMGVPFVKLMSETDVQEGLIVRTIQRLEELVRDIRNACGVLGHTDLRMKFSEVSDAIRRDIVFAPSLYTQEVEENLQRGFSESDDARSAV</sequence>
<dbReference type="InterPro" id="IPR011545">
    <property type="entry name" value="DEAD/DEAH_box_helicase_dom"/>
</dbReference>
<dbReference type="PROSITE" id="PS51194">
    <property type="entry name" value="HELICASE_CTER"/>
    <property type="match status" value="1"/>
</dbReference>
<feature type="compositionally biased region" description="Acidic residues" evidence="6">
    <location>
        <begin position="99"/>
        <end position="122"/>
    </location>
</feature>
<dbReference type="InterPro" id="IPR014001">
    <property type="entry name" value="Helicase_ATP-bd"/>
</dbReference>
<dbReference type="InterPro" id="IPR027417">
    <property type="entry name" value="P-loop_NTPase"/>
</dbReference>
<gene>
    <name evidence="7" type="ORF">CTOB1V02_LOCUS5727</name>
</gene>
<feature type="compositionally biased region" description="Basic and acidic residues" evidence="6">
    <location>
        <begin position="123"/>
        <end position="151"/>
    </location>
</feature>
<dbReference type="GO" id="GO:0003676">
    <property type="term" value="F:nucleic acid binding"/>
    <property type="evidence" value="ECO:0007669"/>
    <property type="project" value="InterPro"/>
</dbReference>
<evidence type="ECO:0000256" key="6">
    <source>
        <dbReference type="SAM" id="MobiDB-lite"/>
    </source>
</evidence>
<dbReference type="InterPro" id="IPR050699">
    <property type="entry name" value="RNA-DNA_Helicase"/>
</dbReference>
<keyword evidence="4" id="KW-0067">ATP-binding</keyword>
<keyword evidence="1" id="KW-0547">Nucleotide-binding</keyword>
<comment type="catalytic activity">
    <reaction evidence="5">
        <text>ATP + H2O = ADP + phosphate + H(+)</text>
        <dbReference type="Rhea" id="RHEA:13065"/>
        <dbReference type="ChEBI" id="CHEBI:15377"/>
        <dbReference type="ChEBI" id="CHEBI:15378"/>
        <dbReference type="ChEBI" id="CHEBI:30616"/>
        <dbReference type="ChEBI" id="CHEBI:43474"/>
        <dbReference type="ChEBI" id="CHEBI:456216"/>
        <dbReference type="EC" id="3.6.4.13"/>
    </reaction>
</comment>
<dbReference type="SMART" id="SM00490">
    <property type="entry name" value="HELICc"/>
    <property type="match status" value="1"/>
</dbReference>
<dbReference type="SUPFAM" id="SSF52540">
    <property type="entry name" value="P-loop containing nucleoside triphosphate hydrolases"/>
    <property type="match status" value="1"/>
</dbReference>
<dbReference type="GO" id="GO:0055087">
    <property type="term" value="C:Ski complex"/>
    <property type="evidence" value="ECO:0007669"/>
    <property type="project" value="TreeGrafter"/>
</dbReference>
<dbReference type="SMART" id="SM00487">
    <property type="entry name" value="DEXDc"/>
    <property type="match status" value="1"/>
</dbReference>
<dbReference type="PANTHER" id="PTHR12131">
    <property type="entry name" value="ATP-DEPENDENT RNA AND DNA HELICASE"/>
    <property type="match status" value="1"/>
</dbReference>
<dbReference type="EMBL" id="OB661276">
    <property type="protein sequence ID" value="CAD7227832.1"/>
    <property type="molecule type" value="Genomic_DNA"/>
</dbReference>
<evidence type="ECO:0000256" key="2">
    <source>
        <dbReference type="ARBA" id="ARBA00022801"/>
    </source>
</evidence>
<dbReference type="Pfam" id="PF21408">
    <property type="entry name" value="MTR4-like_stalk"/>
    <property type="match status" value="1"/>
</dbReference>
<dbReference type="Pfam" id="PF08148">
    <property type="entry name" value="DSHCT"/>
    <property type="match status" value="1"/>
</dbReference>
<feature type="region of interest" description="Disordered" evidence="6">
    <location>
        <begin position="99"/>
        <end position="151"/>
    </location>
</feature>
<dbReference type="OrthoDB" id="64767at2759"/>
<protein>
    <submittedName>
        <fullName evidence="7">Uncharacterized protein</fullName>
    </submittedName>
</protein>
<dbReference type="InterPro" id="IPR012961">
    <property type="entry name" value="Ski2/MTR4_C"/>
</dbReference>
<evidence type="ECO:0000313" key="7">
    <source>
        <dbReference type="EMBL" id="CAD7227832.1"/>
    </source>
</evidence>
<reference evidence="7" key="1">
    <citation type="submission" date="2020-11" db="EMBL/GenBank/DDBJ databases">
        <authorList>
            <person name="Tran Van P."/>
        </authorList>
    </citation>
    <scope>NUCLEOTIDE SEQUENCE</scope>
</reference>
<dbReference type="InterPro" id="IPR025696">
    <property type="entry name" value="Beta-barrel_MTR4"/>
</dbReference>
<organism evidence="7">
    <name type="scientific">Cyprideis torosa</name>
    <dbReference type="NCBI Taxonomy" id="163714"/>
    <lineage>
        <taxon>Eukaryota</taxon>
        <taxon>Metazoa</taxon>
        <taxon>Ecdysozoa</taxon>
        <taxon>Arthropoda</taxon>
        <taxon>Crustacea</taxon>
        <taxon>Oligostraca</taxon>
        <taxon>Ostracoda</taxon>
        <taxon>Podocopa</taxon>
        <taxon>Podocopida</taxon>
        <taxon>Cytherocopina</taxon>
        <taxon>Cytheroidea</taxon>
        <taxon>Cytherideidae</taxon>
        <taxon>Cyprideis</taxon>
    </lineage>
</organism>
<feature type="region of interest" description="Disordered" evidence="6">
    <location>
        <begin position="396"/>
        <end position="417"/>
    </location>
</feature>
<dbReference type="InterPro" id="IPR001650">
    <property type="entry name" value="Helicase_C-like"/>
</dbReference>
<evidence type="ECO:0000256" key="4">
    <source>
        <dbReference type="ARBA" id="ARBA00022840"/>
    </source>
</evidence>
<dbReference type="Pfam" id="PF13234">
    <property type="entry name" value="MTR4_beta-barrel"/>
    <property type="match status" value="1"/>
</dbReference>
<dbReference type="Pfam" id="PF00270">
    <property type="entry name" value="DEAD"/>
    <property type="match status" value="1"/>
</dbReference>
<accession>A0A7R8ZPU4</accession>
<dbReference type="InterPro" id="IPR048392">
    <property type="entry name" value="MTR4-like_stalk"/>
</dbReference>
<dbReference type="PANTHER" id="PTHR12131:SF1">
    <property type="entry name" value="ATP-DEPENDENT RNA HELICASE SUPV3L1, MITOCHONDRIAL-RELATED"/>
    <property type="match status" value="1"/>
</dbReference>
<dbReference type="Gene3D" id="1.10.3380.30">
    <property type="match status" value="1"/>
</dbReference>
<keyword evidence="2" id="KW-0378">Hydrolase</keyword>
<dbReference type="SMART" id="SM01142">
    <property type="entry name" value="DSHCT"/>
    <property type="match status" value="1"/>
</dbReference>
<dbReference type="Gene3D" id="3.40.50.300">
    <property type="entry name" value="P-loop containing nucleotide triphosphate hydrolases"/>
    <property type="match status" value="2"/>
</dbReference>
<keyword evidence="3" id="KW-0347">Helicase</keyword>
<proteinExistence type="predicted"/>
<name>A0A7R8ZPU4_9CRUS</name>
<evidence type="ECO:0000256" key="1">
    <source>
        <dbReference type="ARBA" id="ARBA00022741"/>
    </source>
</evidence>
<evidence type="ECO:0000256" key="3">
    <source>
        <dbReference type="ARBA" id="ARBA00022806"/>
    </source>
</evidence>
<dbReference type="CDD" id="cd18795">
    <property type="entry name" value="SF2_C_Ski2"/>
    <property type="match status" value="1"/>
</dbReference>
<dbReference type="GO" id="GO:0070478">
    <property type="term" value="P:nuclear-transcribed mRNA catabolic process, 3'-5' exonucleolytic nonsense-mediated decay"/>
    <property type="evidence" value="ECO:0007669"/>
    <property type="project" value="TreeGrafter"/>
</dbReference>
<evidence type="ECO:0000256" key="5">
    <source>
        <dbReference type="ARBA" id="ARBA00047984"/>
    </source>
</evidence>
<dbReference type="FunFam" id="3.40.50.300:FF:000447">
    <property type="entry name" value="helicase SKI2W isoform X2"/>
    <property type="match status" value="1"/>
</dbReference>
<dbReference type="FunFam" id="3.40.50.300:FF:000354">
    <property type="entry name" value="ATP-dependent RNA helicase SKI2"/>
    <property type="match status" value="1"/>
</dbReference>
<dbReference type="Pfam" id="PF00271">
    <property type="entry name" value="Helicase_C"/>
    <property type="match status" value="1"/>
</dbReference>
<dbReference type="PROSITE" id="PS51192">
    <property type="entry name" value="HELICASE_ATP_BIND_1"/>
    <property type="match status" value="1"/>
</dbReference>
<dbReference type="GO" id="GO:0005524">
    <property type="term" value="F:ATP binding"/>
    <property type="evidence" value="ECO:0007669"/>
    <property type="project" value="UniProtKB-KW"/>
</dbReference>
<dbReference type="GO" id="GO:0016787">
    <property type="term" value="F:hydrolase activity"/>
    <property type="evidence" value="ECO:0007669"/>
    <property type="project" value="UniProtKB-KW"/>
</dbReference>